<gene>
    <name evidence="1" type="ORF">U732_3090</name>
</gene>
<reference evidence="1 2" key="1">
    <citation type="journal article" date="2015" name="Infect. Genet. Evol.">
        <title>Genomic sequences of six botulinum neurotoxin-producing strains representing three clostridial species illustrate the mobility and diversity of botulinum neurotoxin genes.</title>
        <authorList>
            <person name="Smith T.J."/>
            <person name="Hill K.K."/>
            <person name="Xie G."/>
            <person name="Foley B.T."/>
            <person name="Williamson C.H."/>
            <person name="Foster J.T."/>
            <person name="Johnson S.L."/>
            <person name="Chertkov O."/>
            <person name="Teshima H."/>
            <person name="Gibbons H.S."/>
            <person name="Johnsky L.A."/>
            <person name="Karavis M.A."/>
            <person name="Smith L.A."/>
        </authorList>
    </citation>
    <scope>NUCLEOTIDE SEQUENCE [LARGE SCALE GENOMIC DNA]</scope>
    <source>
        <strain evidence="1 2">CDC 2741</strain>
    </source>
</reference>
<accession>A0A0C1U6V3</accession>
<evidence type="ECO:0000313" key="2">
    <source>
        <dbReference type="Proteomes" id="UP000031366"/>
    </source>
</evidence>
<dbReference type="AlphaFoldDB" id="A0A0C1U6V3"/>
<sequence>MKFNKALKKMLIRIDLKDVHNEINFYLVNKNIVSDFKFVAPSLTERDKEENVKKIILF</sequence>
<protein>
    <submittedName>
        <fullName evidence="1">Uncharacterized protein</fullName>
    </submittedName>
</protein>
<proteinExistence type="predicted"/>
<dbReference type="EMBL" id="AYSO01000014">
    <property type="protein sequence ID" value="KIE47493.1"/>
    <property type="molecule type" value="Genomic_DNA"/>
</dbReference>
<dbReference type="RefSeq" id="WP_160289194.1">
    <property type="nucleotide sequence ID" value="NZ_AYSO01000014.1"/>
</dbReference>
<dbReference type="Proteomes" id="UP000031366">
    <property type="component" value="Unassembled WGS sequence"/>
</dbReference>
<comment type="caution">
    <text evidence="1">The sequence shown here is derived from an EMBL/GenBank/DDBJ whole genome shotgun (WGS) entry which is preliminary data.</text>
</comment>
<evidence type="ECO:0000313" key="1">
    <source>
        <dbReference type="EMBL" id="KIE47493.1"/>
    </source>
</evidence>
<keyword evidence="2" id="KW-1185">Reference proteome</keyword>
<organism evidence="1 2">
    <name type="scientific">Clostridium argentinense CDC 2741</name>
    <dbReference type="NCBI Taxonomy" id="1418104"/>
    <lineage>
        <taxon>Bacteria</taxon>
        <taxon>Bacillati</taxon>
        <taxon>Bacillota</taxon>
        <taxon>Clostridia</taxon>
        <taxon>Eubacteriales</taxon>
        <taxon>Clostridiaceae</taxon>
        <taxon>Clostridium</taxon>
    </lineage>
</organism>
<name>A0A0C1U6V3_9CLOT</name>